<dbReference type="EMBL" id="FOHN01000017">
    <property type="protein sequence ID" value="SET36665.1"/>
    <property type="molecule type" value="Genomic_DNA"/>
</dbReference>
<evidence type="ECO:0000259" key="1">
    <source>
        <dbReference type="Pfam" id="PF21111"/>
    </source>
</evidence>
<reference evidence="2 3" key="1">
    <citation type="submission" date="2016-10" db="EMBL/GenBank/DDBJ databases">
        <authorList>
            <person name="de Groot N.N."/>
        </authorList>
    </citation>
    <scope>NUCLEOTIDE SEQUENCE [LARGE SCALE GENOMIC DNA]</scope>
    <source>
        <strain evidence="2 3">DSM 1801</strain>
    </source>
</reference>
<proteinExistence type="predicted"/>
<dbReference type="AlphaFoldDB" id="A0A1I0DVG9"/>
<dbReference type="Pfam" id="PF21111">
    <property type="entry name" value="CDI_toxin_EC869_like"/>
    <property type="match status" value="1"/>
</dbReference>
<gene>
    <name evidence="2" type="ORF">SAMN04487772_1171</name>
</gene>
<accession>A0A1I0DVG9</accession>
<dbReference type="STRING" id="29364.SAMN04487772_1171"/>
<sequence>CNAVKYANDIVYSKENVWEKPAVVRGNEIDELLGNNLGHNFPVIDKIENRTITSFKSIDLTLKSYQDKNKLYGQLARNVRQLEGFSGKVWSEQEVLLKDYDAKVLQIAISKAIITGEQKLAFDAVKLYAKEKGIKIIVTVVTNK</sequence>
<evidence type="ECO:0000313" key="2">
    <source>
        <dbReference type="EMBL" id="SET36665.1"/>
    </source>
</evidence>
<evidence type="ECO:0000313" key="3">
    <source>
        <dbReference type="Proteomes" id="UP000199800"/>
    </source>
</evidence>
<dbReference type="Gene3D" id="3.40.1350.110">
    <property type="match status" value="1"/>
</dbReference>
<organism evidence="2 3">
    <name type="scientific">[Clostridium] polysaccharolyticum</name>
    <dbReference type="NCBI Taxonomy" id="29364"/>
    <lineage>
        <taxon>Bacteria</taxon>
        <taxon>Bacillati</taxon>
        <taxon>Bacillota</taxon>
        <taxon>Clostridia</taxon>
        <taxon>Lachnospirales</taxon>
        <taxon>Lachnospiraceae</taxon>
    </lineage>
</organism>
<dbReference type="RefSeq" id="WP_092478276.1">
    <property type="nucleotide sequence ID" value="NZ_FOHN01000017.1"/>
</dbReference>
<feature type="non-terminal residue" evidence="2">
    <location>
        <position position="1"/>
    </location>
</feature>
<name>A0A1I0DVG9_9FIRM</name>
<dbReference type="GO" id="GO:0004530">
    <property type="term" value="F:deoxyribonuclease I activity"/>
    <property type="evidence" value="ECO:0007669"/>
    <property type="project" value="InterPro"/>
</dbReference>
<dbReference type="InterPro" id="IPR033799">
    <property type="entry name" value="CdiA_EC869-like"/>
</dbReference>
<feature type="domain" description="CdiA toxin EC869-like" evidence="1">
    <location>
        <begin position="35"/>
        <end position="139"/>
    </location>
</feature>
<keyword evidence="3" id="KW-1185">Reference proteome</keyword>
<dbReference type="Proteomes" id="UP000199800">
    <property type="component" value="Unassembled WGS sequence"/>
</dbReference>
<protein>
    <recommendedName>
        <fullName evidence="1">CdiA toxin EC869-like domain-containing protein</fullName>
    </recommendedName>
</protein>